<dbReference type="PANTHER" id="PTHR31272">
    <property type="entry name" value="CYTOCHROME C-TYPE BIOGENESIS PROTEIN HI_1454-RELATED"/>
    <property type="match status" value="1"/>
</dbReference>
<dbReference type="InterPro" id="IPR051790">
    <property type="entry name" value="Cytochrome_c-biogenesis_DsbD"/>
</dbReference>
<dbReference type="PANTHER" id="PTHR31272:SF4">
    <property type="entry name" value="CYTOCHROME C-TYPE BIOGENESIS PROTEIN HI_1454-RELATED"/>
    <property type="match status" value="1"/>
</dbReference>
<evidence type="ECO:0000256" key="2">
    <source>
        <dbReference type="ARBA" id="ARBA00006143"/>
    </source>
</evidence>
<feature type="domain" description="Cytochrome C biogenesis protein transmembrane" evidence="7">
    <location>
        <begin position="5"/>
        <end position="191"/>
    </location>
</feature>
<evidence type="ECO:0000256" key="3">
    <source>
        <dbReference type="ARBA" id="ARBA00022692"/>
    </source>
</evidence>
<feature type="transmembrane region" description="Helical" evidence="6">
    <location>
        <begin position="165"/>
        <end position="188"/>
    </location>
</feature>
<feature type="transmembrane region" description="Helical" evidence="6">
    <location>
        <begin position="94"/>
        <end position="116"/>
    </location>
</feature>
<evidence type="ECO:0000256" key="1">
    <source>
        <dbReference type="ARBA" id="ARBA00004141"/>
    </source>
</evidence>
<evidence type="ECO:0000256" key="4">
    <source>
        <dbReference type="ARBA" id="ARBA00022989"/>
    </source>
</evidence>
<dbReference type="RefSeq" id="WP_368654909.1">
    <property type="nucleotide sequence ID" value="NZ_CP162599.1"/>
</dbReference>
<feature type="transmembrane region" description="Helical" evidence="6">
    <location>
        <begin position="208"/>
        <end position="232"/>
    </location>
</feature>
<dbReference type="EMBL" id="CP162599">
    <property type="protein sequence ID" value="XDK34232.1"/>
    <property type="molecule type" value="Genomic_DNA"/>
</dbReference>
<gene>
    <name evidence="8" type="ORF">AB4Y30_07745</name>
</gene>
<proteinExistence type="inferred from homology"/>
<feature type="transmembrane region" description="Helical" evidence="6">
    <location>
        <begin position="52"/>
        <end position="74"/>
    </location>
</feature>
<comment type="subcellular location">
    <subcellularLocation>
        <location evidence="1">Membrane</location>
        <topology evidence="1">Multi-pass membrane protein</topology>
    </subcellularLocation>
</comment>
<keyword evidence="4 6" id="KW-1133">Transmembrane helix</keyword>
<keyword evidence="5 6" id="KW-0472">Membrane</keyword>
<dbReference type="Pfam" id="PF02683">
    <property type="entry name" value="DsbD_TM"/>
    <property type="match status" value="1"/>
</dbReference>
<reference evidence="8" key="1">
    <citation type="submission" date="2024-07" db="EMBL/GenBank/DDBJ databases">
        <title>Halotolerant mesophilic bacterium Ornithinibacillus sp. 4-3, sp. nov., isolated from soil.</title>
        <authorList>
            <person name="Sidarenka A.V."/>
            <person name="Guliayeva D.E."/>
            <person name="Leanovich S.I."/>
            <person name="Hileuskaya K.S."/>
            <person name="Akhremchuk A.E."/>
            <person name="Sikolenko M.A."/>
            <person name="Valentovich L.N."/>
        </authorList>
    </citation>
    <scope>NUCLEOTIDE SEQUENCE</scope>
    <source>
        <strain evidence="8">4-3</strain>
    </source>
</reference>
<comment type="similarity">
    <text evidence="2">Belongs to the DsbD family.</text>
</comment>
<name>A0AB39HQK3_9BACI</name>
<evidence type="ECO:0000256" key="5">
    <source>
        <dbReference type="ARBA" id="ARBA00023136"/>
    </source>
</evidence>
<dbReference type="InterPro" id="IPR003834">
    <property type="entry name" value="Cyt_c_assmbl_TM_dom"/>
</dbReference>
<evidence type="ECO:0000259" key="7">
    <source>
        <dbReference type="Pfam" id="PF02683"/>
    </source>
</evidence>
<evidence type="ECO:0000256" key="6">
    <source>
        <dbReference type="SAM" id="Phobius"/>
    </source>
</evidence>
<protein>
    <submittedName>
        <fullName evidence="8">Cytochrome c biogenesis CcdA family protein</fullName>
    </submittedName>
</protein>
<dbReference type="GO" id="GO:0016020">
    <property type="term" value="C:membrane"/>
    <property type="evidence" value="ECO:0007669"/>
    <property type="project" value="UniProtKB-SubCell"/>
</dbReference>
<sequence>MSAVISVLMAFGGGVLSFVSPCTLPLYPAFLSYITGMSVGELKENRKFNSKAFLHTIFFLLGFSVVFIMIGFAYTNVTAVSDFLMQYKDLFRQLGAILMVFFGLVIIGVFNFQFLMKERKITFKNRPAGFIGSFIIGLAFSMGWTPCIGPILMGIFGKMLDEPQLGMVMMISYVLGFSIPFLILSFFIGRLDWIKRHSVRLMKIGGYIMILLGIALFFDWMTAFTSFLANWFGWFGF</sequence>
<evidence type="ECO:0000313" key="8">
    <source>
        <dbReference type="EMBL" id="XDK34232.1"/>
    </source>
</evidence>
<dbReference type="AlphaFoldDB" id="A0AB39HQK3"/>
<feature type="transmembrane region" description="Helical" evidence="6">
    <location>
        <begin position="128"/>
        <end position="153"/>
    </location>
</feature>
<dbReference type="GO" id="GO:0017004">
    <property type="term" value="P:cytochrome complex assembly"/>
    <property type="evidence" value="ECO:0007669"/>
    <property type="project" value="InterPro"/>
</dbReference>
<accession>A0AB39HQK3</accession>
<organism evidence="8">
    <name type="scientific">Ornithinibacillus sp. 4-3</name>
    <dbReference type="NCBI Taxonomy" id="3231488"/>
    <lineage>
        <taxon>Bacteria</taxon>
        <taxon>Bacillati</taxon>
        <taxon>Bacillota</taxon>
        <taxon>Bacilli</taxon>
        <taxon>Bacillales</taxon>
        <taxon>Bacillaceae</taxon>
        <taxon>Ornithinibacillus</taxon>
    </lineage>
</organism>
<keyword evidence="3 6" id="KW-0812">Transmembrane</keyword>
<feature type="transmembrane region" description="Helical" evidence="6">
    <location>
        <begin position="6"/>
        <end position="31"/>
    </location>
</feature>